<gene>
    <name evidence="2" type="ORF">C8Q71DRAFT_762325</name>
</gene>
<feature type="transmembrane region" description="Helical" evidence="1">
    <location>
        <begin position="43"/>
        <end position="61"/>
    </location>
</feature>
<organism evidence="2 3">
    <name type="scientific">Rhodofomes roseus</name>
    <dbReference type="NCBI Taxonomy" id="34475"/>
    <lineage>
        <taxon>Eukaryota</taxon>
        <taxon>Fungi</taxon>
        <taxon>Dikarya</taxon>
        <taxon>Basidiomycota</taxon>
        <taxon>Agaricomycotina</taxon>
        <taxon>Agaricomycetes</taxon>
        <taxon>Polyporales</taxon>
        <taxon>Rhodofomes</taxon>
    </lineage>
</organism>
<comment type="caution">
    <text evidence="2">The sequence shown here is derived from an EMBL/GenBank/DDBJ whole genome shotgun (WGS) entry which is preliminary data.</text>
</comment>
<reference evidence="2 3" key="1">
    <citation type="journal article" date="2021" name="Environ. Microbiol.">
        <title>Gene family expansions and transcriptome signatures uncover fungal adaptations to wood decay.</title>
        <authorList>
            <person name="Hage H."/>
            <person name="Miyauchi S."/>
            <person name="Viragh M."/>
            <person name="Drula E."/>
            <person name="Min B."/>
            <person name="Chaduli D."/>
            <person name="Navarro D."/>
            <person name="Favel A."/>
            <person name="Norest M."/>
            <person name="Lesage-Meessen L."/>
            <person name="Balint B."/>
            <person name="Merenyi Z."/>
            <person name="de Eugenio L."/>
            <person name="Morin E."/>
            <person name="Martinez A.T."/>
            <person name="Baldrian P."/>
            <person name="Stursova M."/>
            <person name="Martinez M.J."/>
            <person name="Novotny C."/>
            <person name="Magnuson J.K."/>
            <person name="Spatafora J.W."/>
            <person name="Maurice S."/>
            <person name="Pangilinan J."/>
            <person name="Andreopoulos W."/>
            <person name="LaButti K."/>
            <person name="Hundley H."/>
            <person name="Na H."/>
            <person name="Kuo A."/>
            <person name="Barry K."/>
            <person name="Lipzen A."/>
            <person name="Henrissat B."/>
            <person name="Riley R."/>
            <person name="Ahrendt S."/>
            <person name="Nagy L.G."/>
            <person name="Grigoriev I.V."/>
            <person name="Martin F."/>
            <person name="Rosso M.N."/>
        </authorList>
    </citation>
    <scope>NUCLEOTIDE SEQUENCE [LARGE SCALE GENOMIC DNA]</scope>
    <source>
        <strain evidence="2 3">CIRM-BRFM 1785</strain>
    </source>
</reference>
<keyword evidence="1" id="KW-0812">Transmembrane</keyword>
<protein>
    <submittedName>
        <fullName evidence="2">Uncharacterized protein</fullName>
    </submittedName>
</protein>
<evidence type="ECO:0000313" key="2">
    <source>
        <dbReference type="EMBL" id="KAH9836386.1"/>
    </source>
</evidence>
<evidence type="ECO:0000256" key="1">
    <source>
        <dbReference type="SAM" id="Phobius"/>
    </source>
</evidence>
<sequence length="89" mass="9811">MLGARTSAVVFDCFVFGLTWIASRPLAALGHSTTMAVMMKDTATYFGLLFVLNVVAITFTAAHITQFLYITSAWTAMSVSSLMFQNFER</sequence>
<keyword evidence="1" id="KW-0472">Membrane</keyword>
<dbReference type="RefSeq" id="XP_047778671.1">
    <property type="nucleotide sequence ID" value="XM_047923912.1"/>
</dbReference>
<dbReference type="GeneID" id="72004644"/>
<accession>A0ABQ8KGH6</accession>
<keyword evidence="1" id="KW-1133">Transmembrane helix</keyword>
<keyword evidence="3" id="KW-1185">Reference proteome</keyword>
<dbReference type="Proteomes" id="UP000814176">
    <property type="component" value="Unassembled WGS sequence"/>
</dbReference>
<name>A0ABQ8KGH6_9APHY</name>
<dbReference type="EMBL" id="JADCUA010000011">
    <property type="protein sequence ID" value="KAH9836386.1"/>
    <property type="molecule type" value="Genomic_DNA"/>
</dbReference>
<evidence type="ECO:0000313" key="3">
    <source>
        <dbReference type="Proteomes" id="UP000814176"/>
    </source>
</evidence>
<proteinExistence type="predicted"/>
<feature type="transmembrane region" description="Helical" evidence="1">
    <location>
        <begin position="6"/>
        <end position="22"/>
    </location>
</feature>